<dbReference type="RefSeq" id="WP_322346649.1">
    <property type="nucleotide sequence ID" value="NZ_CP129968.2"/>
</dbReference>
<dbReference type="KEGG" id="marp:QYS47_33390"/>
<accession>A0AA51X4Y4</accession>
<protein>
    <submittedName>
        <fullName evidence="1">DUF2141 domain-containing protein</fullName>
    </submittedName>
</protein>
<dbReference type="AlphaFoldDB" id="A0AA51X4Y4"/>
<dbReference type="Pfam" id="PF09912">
    <property type="entry name" value="DUF2141"/>
    <property type="match status" value="1"/>
</dbReference>
<sequence>MIINSFIPLLFALVSFNLDTQTQLEIEIGEFRNEKGHILLSVFDNAEDYPRNAKNAVLNKKVKVNQKFHTISINDLPEGEYAIVFLHDENGNEEMDTNFVGAPEEGYGASNDAVNMFSAPKYEEAKFTLGTEPLKIKMKIFY</sequence>
<gene>
    <name evidence="1" type="ORF">QYS47_33390</name>
</gene>
<dbReference type="Proteomes" id="UP001232019">
    <property type="component" value="Chromosome"/>
</dbReference>
<proteinExistence type="predicted"/>
<evidence type="ECO:0000313" key="1">
    <source>
        <dbReference type="EMBL" id="WNB17251.1"/>
    </source>
</evidence>
<dbReference type="InterPro" id="IPR018673">
    <property type="entry name" value="DUF2141"/>
</dbReference>
<dbReference type="EMBL" id="CP129968">
    <property type="protein sequence ID" value="WNB17251.1"/>
    <property type="molecule type" value="Genomic_DNA"/>
</dbReference>
<name>A0AA51X4Y4_9BACT</name>
<reference evidence="1" key="1">
    <citation type="submission" date="2023-08" db="EMBL/GenBank/DDBJ databases">
        <title>Comparative genomics and taxonomic characterization of three novel marine species of genus Marivirga.</title>
        <authorList>
            <person name="Muhammad N."/>
            <person name="Kim S.-G."/>
        </authorList>
    </citation>
    <scope>NUCLEOTIDE SEQUENCE</scope>
    <source>
        <strain evidence="1">BKB1-2</strain>
    </source>
</reference>
<organism evidence="1">
    <name type="scientific">Marivirga arenosa</name>
    <dbReference type="NCBI Taxonomy" id="3059076"/>
    <lineage>
        <taxon>Bacteria</taxon>
        <taxon>Pseudomonadati</taxon>
        <taxon>Bacteroidota</taxon>
        <taxon>Cytophagia</taxon>
        <taxon>Cytophagales</taxon>
        <taxon>Marivirgaceae</taxon>
        <taxon>Marivirga</taxon>
    </lineage>
</organism>